<keyword evidence="2" id="KW-1185">Reference proteome</keyword>
<name>A0ABX5FFC3_9BURK</name>
<proteinExistence type="predicted"/>
<accession>A0ABX5FFC3</accession>
<comment type="caution">
    <text evidence="1">The sequence shown here is derived from an EMBL/GenBank/DDBJ whole genome shotgun (WGS) entry which is preliminary data.</text>
</comment>
<organism evidence="1 2">
    <name type="scientific">Candidatus Pandoraea novymonadis</name>
    <dbReference type="NCBI Taxonomy" id="1808959"/>
    <lineage>
        <taxon>Bacteria</taxon>
        <taxon>Pseudomonadati</taxon>
        <taxon>Pseudomonadota</taxon>
        <taxon>Betaproteobacteria</taxon>
        <taxon>Burkholderiales</taxon>
        <taxon>Burkholderiaceae</taxon>
        <taxon>Pandoraea</taxon>
    </lineage>
</organism>
<evidence type="ECO:0000313" key="1">
    <source>
        <dbReference type="EMBL" id="PSB92420.1"/>
    </source>
</evidence>
<sequence length="38" mass="3977">MAPELALVIHSDGKICTIAKAGAHIISITNMNVVDLLC</sequence>
<dbReference type="EMBL" id="MUHY01000001">
    <property type="protein sequence ID" value="PSB92420.1"/>
    <property type="molecule type" value="Genomic_DNA"/>
</dbReference>
<evidence type="ECO:0000313" key="2">
    <source>
        <dbReference type="Proteomes" id="UP000242660"/>
    </source>
</evidence>
<protein>
    <submittedName>
        <fullName evidence="1">Uncharacterized protein</fullName>
    </submittedName>
</protein>
<gene>
    <name evidence="1" type="ORF">BZL35_00662</name>
</gene>
<dbReference type="Proteomes" id="UP000242660">
    <property type="component" value="Unassembled WGS sequence"/>
</dbReference>
<reference evidence="1 2" key="1">
    <citation type="journal article" date="2017" name="Front. Microbiol.">
        <title>Genome of Ca. Pandoraea novymonadis, an Endosymbiotic Bacterium of the Trypanosomatid Novymonas esmeraldas.</title>
        <authorList>
            <person name="Kostygov A.Y."/>
            <person name="Butenko A."/>
            <person name="Nenarokova A."/>
            <person name="Tashyreva D."/>
            <person name="Flegontov P."/>
            <person name="Lukes J."/>
            <person name="Yurchenko V."/>
        </authorList>
    </citation>
    <scope>NUCLEOTIDE SEQUENCE [LARGE SCALE GENOMIC DNA]</scope>
    <source>
        <strain evidence="1 2">E262</strain>
    </source>
</reference>